<dbReference type="PANTHER" id="PTHR34477">
    <property type="entry name" value="UPF0213 PROTEIN YHBQ"/>
    <property type="match status" value="1"/>
</dbReference>
<dbReference type="RefSeq" id="WP_179385594.1">
    <property type="nucleotide sequence ID" value="NZ_CP157804.1"/>
</dbReference>
<feature type="domain" description="GIY-YIG" evidence="2">
    <location>
        <begin position="2"/>
        <end position="78"/>
    </location>
</feature>
<evidence type="ECO:0000256" key="1">
    <source>
        <dbReference type="ARBA" id="ARBA00007435"/>
    </source>
</evidence>
<gene>
    <name evidence="3" type="ORF">ABNE31_10650</name>
</gene>
<proteinExistence type="inferred from homology"/>
<name>A0AAU7MU00_9FLAO</name>
<sequence>MITYFVYILQCSDNTFYTGITSDLTGRLESHQQGKYQNSYTYSRRPVELVYYCEFTDPNKAILTEKQIKKWSKSKKQALIAGEFDKLPNLSKKSFKK</sequence>
<dbReference type="AlphaFoldDB" id="A0AAU7MU00"/>
<evidence type="ECO:0000259" key="2">
    <source>
        <dbReference type="PROSITE" id="PS50164"/>
    </source>
</evidence>
<dbReference type="CDD" id="cd10456">
    <property type="entry name" value="GIY-YIG_UPF0213"/>
    <property type="match status" value="1"/>
</dbReference>
<dbReference type="InterPro" id="IPR050190">
    <property type="entry name" value="UPF0213_domain"/>
</dbReference>
<dbReference type="Gene3D" id="3.40.1440.10">
    <property type="entry name" value="GIY-YIG endonuclease"/>
    <property type="match status" value="1"/>
</dbReference>
<dbReference type="InterPro" id="IPR000305">
    <property type="entry name" value="GIY-YIG_endonuc"/>
</dbReference>
<organism evidence="3">
    <name type="scientific">Flagellimonas sp. MMG031</name>
    <dbReference type="NCBI Taxonomy" id="3158549"/>
    <lineage>
        <taxon>Bacteria</taxon>
        <taxon>Pseudomonadati</taxon>
        <taxon>Bacteroidota</taxon>
        <taxon>Flavobacteriia</taxon>
        <taxon>Flavobacteriales</taxon>
        <taxon>Flavobacteriaceae</taxon>
        <taxon>Flagellimonas</taxon>
    </lineage>
</organism>
<dbReference type="InterPro" id="IPR035901">
    <property type="entry name" value="GIY-YIG_endonuc_sf"/>
</dbReference>
<protein>
    <submittedName>
        <fullName evidence="3">GIY-YIG nuclease family protein</fullName>
    </submittedName>
</protein>
<dbReference type="KEGG" id="fld:ABNE31_10650"/>
<dbReference type="SUPFAM" id="SSF82771">
    <property type="entry name" value="GIY-YIG endonuclease"/>
    <property type="match status" value="1"/>
</dbReference>
<accession>A0AAU7MU00</accession>
<dbReference type="PROSITE" id="PS50164">
    <property type="entry name" value="GIY_YIG"/>
    <property type="match status" value="1"/>
</dbReference>
<dbReference type="PANTHER" id="PTHR34477:SF1">
    <property type="entry name" value="UPF0213 PROTEIN YHBQ"/>
    <property type="match status" value="1"/>
</dbReference>
<reference evidence="3" key="1">
    <citation type="submission" date="2024-05" db="EMBL/GenBank/DDBJ databases">
        <title>Draft Genome Sequences of Flagellimonas sp. MMG031 and Marinobacter sp. MMG032 Isolated from the dinoflagellate Symbiodinium pilosum.</title>
        <authorList>
            <person name="Shikuma N.J."/>
            <person name="Farrell M.V."/>
        </authorList>
    </citation>
    <scope>NUCLEOTIDE SEQUENCE</scope>
    <source>
        <strain evidence="3">MMG031</strain>
    </source>
</reference>
<evidence type="ECO:0000313" key="3">
    <source>
        <dbReference type="EMBL" id="XBQ22056.1"/>
    </source>
</evidence>
<comment type="similarity">
    <text evidence="1">Belongs to the UPF0213 family.</text>
</comment>
<dbReference type="EMBL" id="CP157804">
    <property type="protein sequence ID" value="XBQ22056.1"/>
    <property type="molecule type" value="Genomic_DNA"/>
</dbReference>
<dbReference type="Pfam" id="PF01541">
    <property type="entry name" value="GIY-YIG"/>
    <property type="match status" value="1"/>
</dbReference>